<dbReference type="SUPFAM" id="SSF52047">
    <property type="entry name" value="RNI-like"/>
    <property type="match status" value="1"/>
</dbReference>
<dbReference type="EMBL" id="JANKHO010000141">
    <property type="protein sequence ID" value="KAJ3514514.1"/>
    <property type="molecule type" value="Genomic_DNA"/>
</dbReference>
<dbReference type="Gene3D" id="3.80.10.10">
    <property type="entry name" value="Ribonuclease Inhibitor"/>
    <property type="match status" value="1"/>
</dbReference>
<name>A0A9W8MXQ6_9AGAR</name>
<accession>A0A9W8MXQ6</accession>
<dbReference type="InterPro" id="IPR032675">
    <property type="entry name" value="LRR_dom_sf"/>
</dbReference>
<reference evidence="1" key="1">
    <citation type="submission" date="2022-07" db="EMBL/GenBank/DDBJ databases">
        <title>Genome Sequence of Agrocybe chaxingu.</title>
        <authorList>
            <person name="Buettner E."/>
        </authorList>
    </citation>
    <scope>NUCLEOTIDE SEQUENCE</scope>
    <source>
        <strain evidence="1">MP-N11</strain>
    </source>
</reference>
<keyword evidence="2" id="KW-1185">Reference proteome</keyword>
<dbReference type="Proteomes" id="UP001148786">
    <property type="component" value="Unassembled WGS sequence"/>
</dbReference>
<evidence type="ECO:0000313" key="1">
    <source>
        <dbReference type="EMBL" id="KAJ3514514.1"/>
    </source>
</evidence>
<gene>
    <name evidence="1" type="ORF">NLJ89_g2341</name>
</gene>
<proteinExistence type="predicted"/>
<organism evidence="1 2">
    <name type="scientific">Agrocybe chaxingu</name>
    <dbReference type="NCBI Taxonomy" id="84603"/>
    <lineage>
        <taxon>Eukaryota</taxon>
        <taxon>Fungi</taxon>
        <taxon>Dikarya</taxon>
        <taxon>Basidiomycota</taxon>
        <taxon>Agaricomycotina</taxon>
        <taxon>Agaricomycetes</taxon>
        <taxon>Agaricomycetidae</taxon>
        <taxon>Agaricales</taxon>
        <taxon>Agaricineae</taxon>
        <taxon>Strophariaceae</taxon>
        <taxon>Agrocybe</taxon>
    </lineage>
</organism>
<evidence type="ECO:0000313" key="2">
    <source>
        <dbReference type="Proteomes" id="UP001148786"/>
    </source>
</evidence>
<dbReference type="AlphaFoldDB" id="A0A9W8MXQ6"/>
<dbReference type="OrthoDB" id="2631350at2759"/>
<protein>
    <submittedName>
        <fullName evidence="1">Uncharacterized protein</fullName>
    </submittedName>
</protein>
<sequence length="354" mass="39614">MIIHGIVSSTEDVLCSFLSAISQCASLSRIWLDGRLTPNSIDLFKQLEQLKTLQLSLRGTALRTAPFLRSCNLPRLQSLDIELRDQSSCSGAADVMVVEDFHSLEHLKMKGPCSELFKLLGHISTQLLKTMFLSFMPSRMASSQDIVACIQECGRLGASLRDLELTGTSLRNDLSILPGALAPIKCCTMLRTFKFSAAMISLKDDNIHQLCGEGNWRHLEVLELPHCVRGEAPSLLSLITLTEHCPQLRRISLCIDLALQDYESLQAQKTLPHLPTNLTHLSILKPMEDSSVSHYLNTVMLAVSVSDFLDHWFPKLIPDNIVAPTADQEWWRGVKTMMGKYRQIREEMVSKAVN</sequence>
<comment type="caution">
    <text evidence="1">The sequence shown here is derived from an EMBL/GenBank/DDBJ whole genome shotgun (WGS) entry which is preliminary data.</text>
</comment>